<feature type="compositionally biased region" description="Basic and acidic residues" evidence="1">
    <location>
        <begin position="44"/>
        <end position="56"/>
    </location>
</feature>
<dbReference type="EMBL" id="GL883112">
    <property type="protein sequence ID" value="EGG05562.1"/>
    <property type="molecule type" value="Genomic_DNA"/>
</dbReference>
<feature type="compositionally biased region" description="Low complexity" evidence="1">
    <location>
        <begin position="227"/>
        <end position="247"/>
    </location>
</feature>
<accession>F4RPM6</accession>
<keyword evidence="3" id="KW-1185">Reference proteome</keyword>
<dbReference type="GeneID" id="18930178"/>
<feature type="compositionally biased region" description="Basic and acidic residues" evidence="1">
    <location>
        <begin position="175"/>
        <end position="195"/>
    </location>
</feature>
<evidence type="ECO:0000313" key="3">
    <source>
        <dbReference type="Proteomes" id="UP000001072"/>
    </source>
</evidence>
<evidence type="ECO:0000256" key="1">
    <source>
        <dbReference type="SAM" id="MobiDB-lite"/>
    </source>
</evidence>
<reference evidence="3" key="1">
    <citation type="journal article" date="2011" name="Proc. Natl. Acad. Sci. U.S.A.">
        <title>Obligate biotrophy features unraveled by the genomic analysis of rust fungi.</title>
        <authorList>
            <person name="Duplessis S."/>
            <person name="Cuomo C.A."/>
            <person name="Lin Y.-C."/>
            <person name="Aerts A."/>
            <person name="Tisserant E."/>
            <person name="Veneault-Fourrey C."/>
            <person name="Joly D.L."/>
            <person name="Hacquard S."/>
            <person name="Amselem J."/>
            <person name="Cantarel B.L."/>
            <person name="Chiu R."/>
            <person name="Coutinho P.M."/>
            <person name="Feau N."/>
            <person name="Field M."/>
            <person name="Frey P."/>
            <person name="Gelhaye E."/>
            <person name="Goldberg J."/>
            <person name="Grabherr M.G."/>
            <person name="Kodira C.D."/>
            <person name="Kohler A."/>
            <person name="Kuees U."/>
            <person name="Lindquist E.A."/>
            <person name="Lucas S.M."/>
            <person name="Mago R."/>
            <person name="Mauceli E."/>
            <person name="Morin E."/>
            <person name="Murat C."/>
            <person name="Pangilinan J.L."/>
            <person name="Park R."/>
            <person name="Pearson M."/>
            <person name="Quesneville H."/>
            <person name="Rouhier N."/>
            <person name="Sakthikumar S."/>
            <person name="Salamov A.A."/>
            <person name="Schmutz J."/>
            <person name="Selles B."/>
            <person name="Shapiro H."/>
            <person name="Tanguay P."/>
            <person name="Tuskan G.A."/>
            <person name="Henrissat B."/>
            <person name="Van de Peer Y."/>
            <person name="Rouze P."/>
            <person name="Ellis J.G."/>
            <person name="Dodds P.N."/>
            <person name="Schein J.E."/>
            <person name="Zhong S."/>
            <person name="Hamelin R.C."/>
            <person name="Grigoriev I.V."/>
            <person name="Szabo L.J."/>
            <person name="Martin F."/>
        </authorList>
    </citation>
    <scope>NUCLEOTIDE SEQUENCE [LARGE SCALE GENOMIC DNA]</scope>
    <source>
        <strain evidence="3">98AG31 / pathotype 3-4-7</strain>
    </source>
</reference>
<organism evidence="3">
    <name type="scientific">Melampsora larici-populina (strain 98AG31 / pathotype 3-4-7)</name>
    <name type="common">Poplar leaf rust fungus</name>
    <dbReference type="NCBI Taxonomy" id="747676"/>
    <lineage>
        <taxon>Eukaryota</taxon>
        <taxon>Fungi</taxon>
        <taxon>Dikarya</taxon>
        <taxon>Basidiomycota</taxon>
        <taxon>Pucciniomycotina</taxon>
        <taxon>Pucciniomycetes</taxon>
        <taxon>Pucciniales</taxon>
        <taxon>Melampsoraceae</taxon>
        <taxon>Melampsora</taxon>
    </lineage>
</organism>
<protein>
    <submittedName>
        <fullName evidence="2">Uncharacterized protein</fullName>
    </submittedName>
</protein>
<feature type="compositionally biased region" description="Low complexity" evidence="1">
    <location>
        <begin position="255"/>
        <end position="274"/>
    </location>
</feature>
<dbReference type="RefSeq" id="XP_007411051.1">
    <property type="nucleotide sequence ID" value="XM_007410989.1"/>
</dbReference>
<dbReference type="Proteomes" id="UP000001072">
    <property type="component" value="Unassembled WGS sequence"/>
</dbReference>
<feature type="compositionally biased region" description="Low complexity" evidence="1">
    <location>
        <begin position="123"/>
        <end position="134"/>
    </location>
</feature>
<dbReference type="HOGENOM" id="CLU_754553_0_0_1"/>
<dbReference type="AlphaFoldDB" id="F4RPM6"/>
<feature type="compositionally biased region" description="Acidic residues" evidence="1">
    <location>
        <begin position="112"/>
        <end position="122"/>
    </location>
</feature>
<proteinExistence type="predicted"/>
<evidence type="ECO:0000313" key="2">
    <source>
        <dbReference type="EMBL" id="EGG05562.1"/>
    </source>
</evidence>
<feature type="compositionally biased region" description="Low complexity" evidence="1">
    <location>
        <begin position="1"/>
        <end position="21"/>
    </location>
</feature>
<sequence>MVKQKSTTTTSTQRATRSSSKVAEGANQTGDPGDQGGILIDNDTSFHEEIEGHKSDVSNGGSERGEDSGRGVDEAGLDHIPEGEEQEPSREPIKLVLKNGRFVNLNQLQDGPEGDSSSEDSEPMSYSAPKGKSSSSKKKDKAGKGKSSERVAWLEEIVREVKSGHLNRVRPLQKRFYDKYGDNEPRPSSKKDKEKRAKRSKLKESSSKSRKREKSHKKKKGKRKPSSDSSSSSSDSDSSSNFSDSDSPAPLHAQSSDSSNSDLSDSSSSLSPSRNKPKSKKVNFREMKNTGGVVIGIGEEGRKALTKERESRAKALRGRSLSLFRAVRKRLAESDDWPKSLHVFDRSSVNFTGTGRSEHHPSSGTEG</sequence>
<feature type="compositionally biased region" description="Basic residues" evidence="1">
    <location>
        <begin position="208"/>
        <end position="224"/>
    </location>
</feature>
<name>F4RPM6_MELLP</name>
<gene>
    <name evidence="2" type="ORF">MELLADRAFT_63959</name>
</gene>
<dbReference type="InParanoid" id="F4RPM6"/>
<dbReference type="KEGG" id="mlr:MELLADRAFT_63959"/>
<feature type="compositionally biased region" description="Basic and acidic residues" evidence="1">
    <location>
        <begin position="142"/>
        <end position="163"/>
    </location>
</feature>
<feature type="region of interest" description="Disordered" evidence="1">
    <location>
        <begin position="1"/>
        <end position="290"/>
    </location>
</feature>
<feature type="compositionally biased region" description="Basic and acidic residues" evidence="1">
    <location>
        <begin position="63"/>
        <end position="93"/>
    </location>
</feature>
<dbReference type="VEuPathDB" id="FungiDB:MELLADRAFT_63959"/>